<dbReference type="SMART" id="SM00290">
    <property type="entry name" value="ZnF_UBP"/>
    <property type="match status" value="1"/>
</dbReference>
<evidence type="ECO:0000256" key="1">
    <source>
        <dbReference type="SAM" id="MobiDB-lite"/>
    </source>
</evidence>
<feature type="region of interest" description="Disordered" evidence="1">
    <location>
        <begin position="1"/>
        <end position="87"/>
    </location>
</feature>
<dbReference type="InterPro" id="IPR001607">
    <property type="entry name" value="Znf_UBP"/>
</dbReference>
<dbReference type="InterPro" id="IPR013083">
    <property type="entry name" value="Znf_RING/FYVE/PHD"/>
</dbReference>
<dbReference type="EMBL" id="JH818249">
    <property type="protein sequence ID" value="EKC35284.1"/>
    <property type="molecule type" value="Genomic_DNA"/>
</dbReference>
<dbReference type="PANTHER" id="PTHR47665:SF1">
    <property type="entry name" value="HISTONE DEACETYLASE-LIKE PROTEIN"/>
    <property type="match status" value="1"/>
</dbReference>
<dbReference type="Pfam" id="PF02148">
    <property type="entry name" value="zf-UBP"/>
    <property type="match status" value="1"/>
</dbReference>
<dbReference type="GO" id="GO:0008270">
    <property type="term" value="F:zinc ion binding"/>
    <property type="evidence" value="ECO:0007669"/>
    <property type="project" value="InterPro"/>
</dbReference>
<gene>
    <name evidence="2" type="ORF">CGI_10017964</name>
</gene>
<dbReference type="PANTHER" id="PTHR47665">
    <property type="entry name" value="HISTONE DEACETYLASE-LIKE PROTEIN"/>
    <property type="match status" value="1"/>
</dbReference>
<dbReference type="HOGENOM" id="CLU_1157399_0_0_1"/>
<sequence length="240" mass="26549">MEDEEDEEKMNELAKKLTDIQEKSSKEIMDEMKEPMEASTKGADNPVTKGEGGKKHTVEGEDPGSLCAKGGEVRGAEGGRQPSDATPLSANDVLKQLETQGHTQMFAVTPLPWCPHLDTVTPVPRGRIDTGAPCEECGDVTENWICLVCYKVFCSRFVNEHMLMHGVMEEHLMCLSFSDLSVWCYGCDHYIDNVVGPVPCQKRCSLRQVWELPPHPSIPVPDLSEAPDNLLLVTPEDLLV</sequence>
<proteinExistence type="predicted"/>
<dbReference type="AlphaFoldDB" id="K1QVK4"/>
<organism evidence="2">
    <name type="scientific">Magallana gigas</name>
    <name type="common">Pacific oyster</name>
    <name type="synonym">Crassostrea gigas</name>
    <dbReference type="NCBI Taxonomy" id="29159"/>
    <lineage>
        <taxon>Eukaryota</taxon>
        <taxon>Metazoa</taxon>
        <taxon>Spiralia</taxon>
        <taxon>Lophotrochozoa</taxon>
        <taxon>Mollusca</taxon>
        <taxon>Bivalvia</taxon>
        <taxon>Autobranchia</taxon>
        <taxon>Pteriomorphia</taxon>
        <taxon>Ostreida</taxon>
        <taxon>Ostreoidea</taxon>
        <taxon>Ostreidae</taxon>
        <taxon>Magallana</taxon>
    </lineage>
</organism>
<evidence type="ECO:0000313" key="2">
    <source>
        <dbReference type="EMBL" id="EKC35284.1"/>
    </source>
</evidence>
<dbReference type="Gene3D" id="3.30.40.10">
    <property type="entry name" value="Zinc/RING finger domain, C3HC4 (zinc finger)"/>
    <property type="match status" value="1"/>
</dbReference>
<feature type="compositionally biased region" description="Basic and acidic residues" evidence="1">
    <location>
        <begin position="10"/>
        <end position="36"/>
    </location>
</feature>
<dbReference type="SUPFAM" id="SSF57850">
    <property type="entry name" value="RING/U-box"/>
    <property type="match status" value="1"/>
</dbReference>
<protein>
    <submittedName>
        <fullName evidence="2">Histone deacetylase 6</fullName>
    </submittedName>
</protein>
<dbReference type="InParanoid" id="K1QVK4"/>
<dbReference type="PROSITE" id="PS50271">
    <property type="entry name" value="ZF_UBP"/>
    <property type="match status" value="1"/>
</dbReference>
<name>K1QVK4_MAGGI</name>
<reference evidence="2" key="1">
    <citation type="journal article" date="2012" name="Nature">
        <title>The oyster genome reveals stress adaptation and complexity of shell formation.</title>
        <authorList>
            <person name="Zhang G."/>
            <person name="Fang X."/>
            <person name="Guo X."/>
            <person name="Li L."/>
            <person name="Luo R."/>
            <person name="Xu F."/>
            <person name="Yang P."/>
            <person name="Zhang L."/>
            <person name="Wang X."/>
            <person name="Qi H."/>
            <person name="Xiong Z."/>
            <person name="Que H."/>
            <person name="Xie Y."/>
            <person name="Holland P.W."/>
            <person name="Paps J."/>
            <person name="Zhu Y."/>
            <person name="Wu F."/>
            <person name="Chen Y."/>
            <person name="Wang J."/>
            <person name="Peng C."/>
            <person name="Meng J."/>
            <person name="Yang L."/>
            <person name="Liu J."/>
            <person name="Wen B."/>
            <person name="Zhang N."/>
            <person name="Huang Z."/>
            <person name="Zhu Q."/>
            <person name="Feng Y."/>
            <person name="Mount A."/>
            <person name="Hedgecock D."/>
            <person name="Xu Z."/>
            <person name="Liu Y."/>
            <person name="Domazet-Loso T."/>
            <person name="Du Y."/>
            <person name="Sun X."/>
            <person name="Zhang S."/>
            <person name="Liu B."/>
            <person name="Cheng P."/>
            <person name="Jiang X."/>
            <person name="Li J."/>
            <person name="Fan D."/>
            <person name="Wang W."/>
            <person name="Fu W."/>
            <person name="Wang T."/>
            <person name="Wang B."/>
            <person name="Zhang J."/>
            <person name="Peng Z."/>
            <person name="Li Y."/>
            <person name="Li N."/>
            <person name="Wang J."/>
            <person name="Chen M."/>
            <person name="He Y."/>
            <person name="Tan F."/>
            <person name="Song X."/>
            <person name="Zheng Q."/>
            <person name="Huang R."/>
            <person name="Yang H."/>
            <person name="Du X."/>
            <person name="Chen L."/>
            <person name="Yang M."/>
            <person name="Gaffney P.M."/>
            <person name="Wang S."/>
            <person name="Luo L."/>
            <person name="She Z."/>
            <person name="Ming Y."/>
            <person name="Huang W."/>
            <person name="Zhang S."/>
            <person name="Huang B."/>
            <person name="Zhang Y."/>
            <person name="Qu T."/>
            <person name="Ni P."/>
            <person name="Miao G."/>
            <person name="Wang J."/>
            <person name="Wang Q."/>
            <person name="Steinberg C.E."/>
            <person name="Wang H."/>
            <person name="Li N."/>
            <person name="Qian L."/>
            <person name="Zhang G."/>
            <person name="Li Y."/>
            <person name="Yang H."/>
            <person name="Liu X."/>
            <person name="Wang J."/>
            <person name="Yin Y."/>
            <person name="Wang J."/>
        </authorList>
    </citation>
    <scope>NUCLEOTIDE SEQUENCE [LARGE SCALE GENOMIC DNA]</scope>
    <source>
        <strain evidence="2">05x7-T-G4-1.051#20</strain>
    </source>
</reference>
<accession>K1QVK4</accession>